<reference evidence="1 2" key="1">
    <citation type="submission" date="2023-07" db="EMBL/GenBank/DDBJ databases">
        <title>Genomic Encyclopedia of Type Strains, Phase IV (KMG-IV): sequencing the most valuable type-strain genomes for metagenomic binning, comparative biology and taxonomic classification.</title>
        <authorList>
            <person name="Goeker M."/>
        </authorList>
    </citation>
    <scope>NUCLEOTIDE SEQUENCE [LARGE SCALE GENOMIC DNA]</scope>
    <source>
        <strain evidence="1 2">DSM 105143</strain>
    </source>
</reference>
<evidence type="ECO:0000313" key="2">
    <source>
        <dbReference type="Proteomes" id="UP001223079"/>
    </source>
</evidence>
<proteinExistence type="predicted"/>
<dbReference type="RefSeq" id="WP_307120879.1">
    <property type="nucleotide sequence ID" value="NZ_JAUSTM010000001.1"/>
</dbReference>
<comment type="caution">
    <text evidence="1">The sequence shown here is derived from an EMBL/GenBank/DDBJ whole genome shotgun (WGS) entry which is preliminary data.</text>
</comment>
<evidence type="ECO:0008006" key="3">
    <source>
        <dbReference type="Google" id="ProtNLM"/>
    </source>
</evidence>
<dbReference type="Proteomes" id="UP001223079">
    <property type="component" value="Unassembled WGS sequence"/>
</dbReference>
<protein>
    <recommendedName>
        <fullName evidence="3">Inner membrane protein yeeR</fullName>
    </recommendedName>
</protein>
<keyword evidence="2" id="KW-1185">Reference proteome</keyword>
<gene>
    <name evidence="1" type="ORF">J2S23_000172</name>
</gene>
<organism evidence="1 2">
    <name type="scientific">Streptococcus moroccensis</name>
    <dbReference type="NCBI Taxonomy" id="1451356"/>
    <lineage>
        <taxon>Bacteria</taxon>
        <taxon>Bacillati</taxon>
        <taxon>Bacillota</taxon>
        <taxon>Bacilli</taxon>
        <taxon>Lactobacillales</taxon>
        <taxon>Streptococcaceae</taxon>
        <taxon>Streptococcus</taxon>
    </lineage>
</organism>
<evidence type="ECO:0000313" key="1">
    <source>
        <dbReference type="EMBL" id="MDQ0221641.1"/>
    </source>
</evidence>
<accession>A0ABT9YNT0</accession>
<sequence>MFKLIIAILIIVSVLYFGNIIHRIRFFKWYMNNKELHDYNQDKIRDILNQLANSFDYSGSKIPYGRAKWFVEGEKDFIKTYGDDELEFFGYSPVRSKIEEEFLEYGLLLTQNGIYYKEQIDTQNKDKNNRHISISKYFPFDGLWRIDISQSEINFYYPHRIEKIPFQFKNSQQINLMVNLNDLINTGYTADLYGHYIEKKVNQTFHKQFKITPFEDGVNFGSIVGMNLNLGQHLRDIQFNPIANARMAHGYAAEYSNDINDKIKYPFKDVQQIGQNNQKNGADRIVGIQKIQTKYHSKARSTVNSAFEPKEKGGTYRYPNMQLEVPKEQYNESIQIMKEKIRDGKVPGHHNPEDAYKIIRKGNVTYNEAKLIAKGGNVTSLKYDALDGAIQSLPAAGISFVIVFAGAKWSGSTTKEAATLAIRAGLKTMTVGTIIYATSQQIGKIATVYIANITGKKVAANLVAQRFAGIISFGIVIGPDLFDALRGRISSQQLLKNTLIAGGGIAGGIAGGAIAGATFGPVGTIVGAVAGGTLATIGSKSILDNFFEDDRVEMFAILKEEFIDVVMSMSITDEEFELIQDSVFDKKLNEKLKDMFQKNQSKNNRTYTREKVIEKEIERIIAERTKVTEYDILEAVEIAEKEFAVL</sequence>
<dbReference type="EMBL" id="JAUSTM010000001">
    <property type="protein sequence ID" value="MDQ0221641.1"/>
    <property type="molecule type" value="Genomic_DNA"/>
</dbReference>
<name>A0ABT9YNT0_9STRE</name>